<sequence>MDRTTDNQKPPETTINLQKQPETSRNNQKPPETSRNLQKQPETSRNLQKPPSPAWRHTNTRTMKQLLPDSVFPAAQIMSSTVFGYVQGRSKPCFISPEPSRPPEELHVNKPAPESPAAAHHRLSLYISCLGGVTEQEHNALWEKLRRRRWRDKVTRGGGGEEEEAELSGVDEVEKDPERETRSVEQRSADENQKDDKLETCEEEEEEDDRPPPHHHHHHHQQHQQSSQWDQSLWDCGTCQPSTCISSFYK</sequence>
<dbReference type="EMBL" id="CADEAL010000338">
    <property type="protein sequence ID" value="CAB1418763.1"/>
    <property type="molecule type" value="Genomic_DNA"/>
</dbReference>
<feature type="region of interest" description="Disordered" evidence="1">
    <location>
        <begin position="1"/>
        <end position="59"/>
    </location>
</feature>
<dbReference type="Proteomes" id="UP001153269">
    <property type="component" value="Unassembled WGS sequence"/>
</dbReference>
<feature type="region of interest" description="Disordered" evidence="1">
    <location>
        <begin position="153"/>
        <end position="231"/>
    </location>
</feature>
<feature type="compositionally biased region" description="Basic residues" evidence="1">
    <location>
        <begin position="213"/>
        <end position="222"/>
    </location>
</feature>
<evidence type="ECO:0000313" key="2">
    <source>
        <dbReference type="EMBL" id="CAB1418763.1"/>
    </source>
</evidence>
<evidence type="ECO:0000256" key="1">
    <source>
        <dbReference type="SAM" id="MobiDB-lite"/>
    </source>
</evidence>
<name>A0A9N7TUI0_PLEPL</name>
<organism evidence="2 3">
    <name type="scientific">Pleuronectes platessa</name>
    <name type="common">European plaice</name>
    <dbReference type="NCBI Taxonomy" id="8262"/>
    <lineage>
        <taxon>Eukaryota</taxon>
        <taxon>Metazoa</taxon>
        <taxon>Chordata</taxon>
        <taxon>Craniata</taxon>
        <taxon>Vertebrata</taxon>
        <taxon>Euteleostomi</taxon>
        <taxon>Actinopterygii</taxon>
        <taxon>Neopterygii</taxon>
        <taxon>Teleostei</taxon>
        <taxon>Neoteleostei</taxon>
        <taxon>Acanthomorphata</taxon>
        <taxon>Carangaria</taxon>
        <taxon>Pleuronectiformes</taxon>
        <taxon>Pleuronectoidei</taxon>
        <taxon>Pleuronectidae</taxon>
        <taxon>Pleuronectes</taxon>
    </lineage>
</organism>
<comment type="caution">
    <text evidence="2">The sequence shown here is derived from an EMBL/GenBank/DDBJ whole genome shotgun (WGS) entry which is preliminary data.</text>
</comment>
<feature type="compositionally biased region" description="Basic and acidic residues" evidence="1">
    <location>
        <begin position="176"/>
        <end position="200"/>
    </location>
</feature>
<feature type="compositionally biased region" description="Acidic residues" evidence="1">
    <location>
        <begin position="160"/>
        <end position="175"/>
    </location>
</feature>
<accession>A0A9N7TUI0</accession>
<gene>
    <name evidence="2" type="ORF">PLEPLA_LOCUS6589</name>
</gene>
<feature type="compositionally biased region" description="Polar residues" evidence="1">
    <location>
        <begin position="7"/>
        <end position="49"/>
    </location>
</feature>
<reference evidence="2" key="1">
    <citation type="submission" date="2020-03" db="EMBL/GenBank/DDBJ databases">
        <authorList>
            <person name="Weist P."/>
        </authorList>
    </citation>
    <scope>NUCLEOTIDE SEQUENCE</scope>
</reference>
<dbReference type="AlphaFoldDB" id="A0A9N7TUI0"/>
<evidence type="ECO:0000313" key="3">
    <source>
        <dbReference type="Proteomes" id="UP001153269"/>
    </source>
</evidence>
<protein>
    <submittedName>
        <fullName evidence="2">Uncharacterized protein</fullName>
    </submittedName>
</protein>
<feature type="region of interest" description="Disordered" evidence="1">
    <location>
        <begin position="95"/>
        <end position="115"/>
    </location>
</feature>
<keyword evidence="3" id="KW-1185">Reference proteome</keyword>
<proteinExistence type="predicted"/>